<reference evidence="1 2" key="1">
    <citation type="submission" date="2018-09" db="EMBL/GenBank/DDBJ databases">
        <title>Genomic investigation of the strawberry pathogen Phytophthora fragariae indicates pathogenicity is determined by transcriptional variation in three key races.</title>
        <authorList>
            <person name="Adams T.M."/>
            <person name="Armitage A.D."/>
            <person name="Sobczyk M.K."/>
            <person name="Bates H.J."/>
            <person name="Dunwell J.M."/>
            <person name="Nellist C.F."/>
            <person name="Harrison R.J."/>
        </authorList>
    </citation>
    <scope>NUCLEOTIDE SEQUENCE [LARGE SCALE GENOMIC DNA]</scope>
    <source>
        <strain evidence="1 2">SCRP249</strain>
    </source>
</reference>
<evidence type="ECO:0000313" key="1">
    <source>
        <dbReference type="EMBL" id="KAE8965980.1"/>
    </source>
</evidence>
<feature type="non-terminal residue" evidence="1">
    <location>
        <position position="124"/>
    </location>
</feature>
<evidence type="ECO:0000313" key="2">
    <source>
        <dbReference type="Proteomes" id="UP000429607"/>
    </source>
</evidence>
<dbReference type="EMBL" id="QXFV01005181">
    <property type="protein sequence ID" value="KAE8965980.1"/>
    <property type="molecule type" value="Genomic_DNA"/>
</dbReference>
<dbReference type="Proteomes" id="UP000429607">
    <property type="component" value="Unassembled WGS sequence"/>
</dbReference>
<name>A0A6A3H9X7_9STRA</name>
<accession>A0A6A3H9X7</accession>
<proteinExistence type="predicted"/>
<protein>
    <submittedName>
        <fullName evidence="1">Uncharacterized protein</fullName>
    </submittedName>
</protein>
<comment type="caution">
    <text evidence="1">The sequence shown here is derived from an EMBL/GenBank/DDBJ whole genome shotgun (WGS) entry which is preliminary data.</text>
</comment>
<organism evidence="1 2">
    <name type="scientific">Phytophthora rubi</name>
    <dbReference type="NCBI Taxonomy" id="129364"/>
    <lineage>
        <taxon>Eukaryota</taxon>
        <taxon>Sar</taxon>
        <taxon>Stramenopiles</taxon>
        <taxon>Oomycota</taxon>
        <taxon>Peronosporomycetes</taxon>
        <taxon>Peronosporales</taxon>
        <taxon>Peronosporaceae</taxon>
        <taxon>Phytophthora</taxon>
    </lineage>
</organism>
<gene>
    <name evidence="1" type="ORF">PR001_g28553</name>
</gene>
<sequence>MRPSQDAAPRSPALLTALPLTTRWMAPVAAKGDKLFDSEAGLEFRVKGTQRLSPWRCKMQGQLLAAGTLPVAMQCDARCTLALTWVLPRCERCKQFLHCLPTTCYCIAVSCSSAAHCHTAAHCM</sequence>
<dbReference type="AlphaFoldDB" id="A0A6A3H9X7"/>